<evidence type="ECO:0000256" key="6">
    <source>
        <dbReference type="ARBA" id="ARBA00023136"/>
    </source>
</evidence>
<feature type="chain" id="PRO_5045845968" evidence="10">
    <location>
        <begin position="32"/>
        <end position="1009"/>
    </location>
</feature>
<evidence type="ECO:0000259" key="12">
    <source>
        <dbReference type="Pfam" id="PF07715"/>
    </source>
</evidence>
<dbReference type="InterPro" id="IPR006311">
    <property type="entry name" value="TAT_signal"/>
</dbReference>
<feature type="domain" description="TonB-dependent receptor plug" evidence="12">
    <location>
        <begin position="81"/>
        <end position="195"/>
    </location>
</feature>
<evidence type="ECO:0000313" key="14">
    <source>
        <dbReference type="Proteomes" id="UP001419910"/>
    </source>
</evidence>
<dbReference type="RefSeq" id="WP_343891324.1">
    <property type="nucleotide sequence ID" value="NZ_BAAAEH010000040.1"/>
</dbReference>
<dbReference type="PANTHER" id="PTHR47234:SF3">
    <property type="entry name" value="SECRETIN_TONB SHORT N-TERMINAL DOMAIN-CONTAINING PROTEIN"/>
    <property type="match status" value="1"/>
</dbReference>
<dbReference type="PANTHER" id="PTHR47234">
    <property type="match status" value="1"/>
</dbReference>
<dbReference type="Pfam" id="PF07715">
    <property type="entry name" value="Plug"/>
    <property type="match status" value="1"/>
</dbReference>
<keyword evidence="2 8" id="KW-0813">Transport</keyword>
<keyword evidence="7 8" id="KW-0998">Cell outer membrane</keyword>
<comment type="similarity">
    <text evidence="8 9">Belongs to the TonB-dependent receptor family.</text>
</comment>
<evidence type="ECO:0000256" key="4">
    <source>
        <dbReference type="ARBA" id="ARBA00022692"/>
    </source>
</evidence>
<organism evidence="13 14">
    <name type="scientific">Sphingomonas oligophenolica</name>
    <dbReference type="NCBI Taxonomy" id="301154"/>
    <lineage>
        <taxon>Bacteria</taxon>
        <taxon>Pseudomonadati</taxon>
        <taxon>Pseudomonadota</taxon>
        <taxon>Alphaproteobacteria</taxon>
        <taxon>Sphingomonadales</taxon>
        <taxon>Sphingomonadaceae</taxon>
        <taxon>Sphingomonas</taxon>
    </lineage>
</organism>
<dbReference type="SUPFAM" id="SSF56935">
    <property type="entry name" value="Porins"/>
    <property type="match status" value="1"/>
</dbReference>
<dbReference type="PROSITE" id="PS52016">
    <property type="entry name" value="TONB_DEPENDENT_REC_3"/>
    <property type="match status" value="1"/>
</dbReference>
<dbReference type="InterPro" id="IPR000531">
    <property type="entry name" value="Beta-barrel_TonB"/>
</dbReference>
<evidence type="ECO:0000256" key="7">
    <source>
        <dbReference type="ARBA" id="ARBA00023237"/>
    </source>
</evidence>
<evidence type="ECO:0000256" key="9">
    <source>
        <dbReference type="RuleBase" id="RU003357"/>
    </source>
</evidence>
<protein>
    <submittedName>
        <fullName evidence="13">TonB-dependent receptor</fullName>
    </submittedName>
</protein>
<evidence type="ECO:0000256" key="2">
    <source>
        <dbReference type="ARBA" id="ARBA00022448"/>
    </source>
</evidence>
<evidence type="ECO:0000259" key="11">
    <source>
        <dbReference type="Pfam" id="PF00593"/>
    </source>
</evidence>
<keyword evidence="10" id="KW-0732">Signal</keyword>
<dbReference type="Proteomes" id="UP001419910">
    <property type="component" value="Unassembled WGS sequence"/>
</dbReference>
<dbReference type="Gene3D" id="2.40.170.20">
    <property type="entry name" value="TonB-dependent receptor, beta-barrel domain"/>
    <property type="match status" value="1"/>
</dbReference>
<evidence type="ECO:0000313" key="13">
    <source>
        <dbReference type="EMBL" id="MEN2789888.1"/>
    </source>
</evidence>
<comment type="caution">
    <text evidence="13">The sequence shown here is derived from an EMBL/GenBank/DDBJ whole genome shotgun (WGS) entry which is preliminary data.</text>
</comment>
<dbReference type="Pfam" id="PF00593">
    <property type="entry name" value="TonB_dep_Rec_b-barrel"/>
    <property type="match status" value="1"/>
</dbReference>
<keyword evidence="3 8" id="KW-1134">Transmembrane beta strand</keyword>
<proteinExistence type="inferred from homology"/>
<keyword evidence="6 8" id="KW-0472">Membrane</keyword>
<evidence type="ECO:0000256" key="3">
    <source>
        <dbReference type="ARBA" id="ARBA00022452"/>
    </source>
</evidence>
<keyword evidence="14" id="KW-1185">Reference proteome</keyword>
<gene>
    <name evidence="13" type="ORF">ABC974_09645</name>
</gene>
<dbReference type="InterPro" id="IPR012910">
    <property type="entry name" value="Plug_dom"/>
</dbReference>
<dbReference type="Gene3D" id="2.170.130.10">
    <property type="entry name" value="TonB-dependent receptor, plug domain"/>
    <property type="match status" value="1"/>
</dbReference>
<sequence>MTGIQGSSRRTWLLASVGAALAVGIALPAQAQQLAANADAPAAAQQVSDPAASVDQADAAKAAQTDDIVVTGSRIVSSGFKAPTPTQMLSAADLTRNAEPNVFTTIAQLPSLQGSTGTSVNVNSTSSGLQGLSSFSLRGLGPIRTLTLLDGQRVVGANVTGVPDISLFPQLLIKRVDVVTGGASASYGSDAVGGVVNFVTDKRFEGFKANVAGGITTYGDDKQYLIQAAAGHNFGRFHVEVSGEYDHEDGIPSPRFGEAGANGRDWYRTTTFINRGVTNDGSPQYLVRDHAQAYQYTKYGLITAGPLQGTAFDVNGNPFTFQYGGGTPAKNAAGTVNGCYSAGAFCLGGDLSGNVGNGTTPQSALKRWDGYSRIGYDIDDNNEIYASVNIARVDTSNTPNPGANKTGLTIQCSNPFVPASIQAQCVTAGITSFQFGTSNGELPRDITVYPTRSQYRFVLGAAGKVSALGSDWRYDLYGEHGENITDIHVENITLNSRYAAAVQAITVGGQIVCADPVARANGCVPLNIFGGATPSAATLAYISPANGPFQHTRQTQDVVSVAFSGEPVTLPAGPLAVAFGGEYRNEFYHVTADPYGNGVTAETPNSAAYPADPVLNSGGANWYAGNYHAGRGSYNVYEGFLELNVPLFKSTEAGRANLNVAGRATHYSTSGTVYTWKIGGTWDTPFDGIRFRAVTSRDVRAPNLSELFAAPTTTTLPSFTNPDPNRPAGSPATLLVFQNTIGNTALKPEVAHNTEVGVVLSGASWLPGFSASVDYYHIKVDGVISTLGAQQEVNLCYAGVTTLCGAFNLYTPAGTTPYVNVQAFNLASIKTDGFDIEMGYRQRMLGGTLSLRALATHVSHFITDPGIPGTIAVDTAGANSGNTPHWKLLGTESFETDKFTFNLQQRWFSDGVYANTYVVCSAGTCPTGRSATDNANYPTIDNNTMKGAFYLDVGGSYKLTPKFTAYFKIDNVFDKAPEPSPQTNTGVDVNAALYDLLGRFFRVGVRYNF</sequence>
<feature type="domain" description="TonB-dependent receptor-like beta-barrel" evidence="11">
    <location>
        <begin position="515"/>
        <end position="972"/>
    </location>
</feature>
<evidence type="ECO:0000256" key="8">
    <source>
        <dbReference type="PROSITE-ProRule" id="PRU01360"/>
    </source>
</evidence>
<keyword evidence="13" id="KW-0675">Receptor</keyword>
<comment type="subcellular location">
    <subcellularLocation>
        <location evidence="1 8">Cell outer membrane</location>
        <topology evidence="1 8">Multi-pass membrane protein</topology>
    </subcellularLocation>
</comment>
<evidence type="ECO:0000256" key="5">
    <source>
        <dbReference type="ARBA" id="ARBA00023077"/>
    </source>
</evidence>
<keyword evidence="5 9" id="KW-0798">TonB box</keyword>
<dbReference type="InterPro" id="IPR036942">
    <property type="entry name" value="Beta-barrel_TonB_sf"/>
</dbReference>
<name>A0ABU9Y275_9SPHN</name>
<dbReference type="InterPro" id="IPR039426">
    <property type="entry name" value="TonB-dep_rcpt-like"/>
</dbReference>
<keyword evidence="4 8" id="KW-0812">Transmembrane</keyword>
<dbReference type="EMBL" id="JBDIME010000006">
    <property type="protein sequence ID" value="MEN2789888.1"/>
    <property type="molecule type" value="Genomic_DNA"/>
</dbReference>
<feature type="signal peptide" evidence="10">
    <location>
        <begin position="1"/>
        <end position="31"/>
    </location>
</feature>
<evidence type="ECO:0000256" key="1">
    <source>
        <dbReference type="ARBA" id="ARBA00004571"/>
    </source>
</evidence>
<accession>A0ABU9Y275</accession>
<dbReference type="InterPro" id="IPR037066">
    <property type="entry name" value="Plug_dom_sf"/>
</dbReference>
<reference evidence="13 14" key="1">
    <citation type="submission" date="2024-05" db="EMBL/GenBank/DDBJ databases">
        <authorList>
            <person name="Liu Q."/>
            <person name="Xin Y.-H."/>
        </authorList>
    </citation>
    <scope>NUCLEOTIDE SEQUENCE [LARGE SCALE GENOMIC DNA]</scope>
    <source>
        <strain evidence="13 14">CGMCC 1.10181</strain>
    </source>
</reference>
<dbReference type="PROSITE" id="PS51318">
    <property type="entry name" value="TAT"/>
    <property type="match status" value="1"/>
</dbReference>
<evidence type="ECO:0000256" key="10">
    <source>
        <dbReference type="SAM" id="SignalP"/>
    </source>
</evidence>